<comment type="caution">
    <text evidence="7">The sequence shown here is derived from an EMBL/GenBank/DDBJ whole genome shotgun (WGS) entry which is preliminary data.</text>
</comment>
<dbReference type="EC" id="2.3.2.27" evidence="6"/>
<dbReference type="GO" id="GO:0033503">
    <property type="term" value="C:HULC complex"/>
    <property type="evidence" value="ECO:0007669"/>
    <property type="project" value="TreeGrafter"/>
</dbReference>
<dbReference type="GO" id="GO:0008270">
    <property type="term" value="F:zinc ion binding"/>
    <property type="evidence" value="ECO:0007669"/>
    <property type="project" value="UniProtKB-KW"/>
</dbReference>
<dbReference type="AlphaFoldDB" id="A0A9D4SVJ9"/>
<keyword evidence="4 6" id="KW-0862">Zinc</keyword>
<comment type="catalytic activity">
    <reaction evidence="6">
        <text>S-ubiquitinyl-[E2 ubiquitin-conjugating enzyme]-L-cysteine + [acceptor protein]-L-lysine = [E2 ubiquitin-conjugating enzyme]-L-cysteine + N(6)-ubiquitinyl-[acceptor protein]-L-lysine.</text>
        <dbReference type="EC" id="2.3.2.27"/>
    </reaction>
</comment>
<keyword evidence="6" id="KW-0175">Coiled coil</keyword>
<gene>
    <name evidence="7" type="ORF">HPB52_003292</name>
</gene>
<keyword evidence="8" id="KW-1185">Reference proteome</keyword>
<evidence type="ECO:0000256" key="1">
    <source>
        <dbReference type="ARBA" id="ARBA00004123"/>
    </source>
</evidence>
<dbReference type="VEuPathDB" id="VectorBase:RSAN_048914"/>
<reference evidence="7" key="2">
    <citation type="submission" date="2021-09" db="EMBL/GenBank/DDBJ databases">
        <authorList>
            <person name="Jia N."/>
            <person name="Wang J."/>
            <person name="Shi W."/>
            <person name="Du L."/>
            <person name="Sun Y."/>
            <person name="Zhan W."/>
            <person name="Jiang J."/>
            <person name="Wang Q."/>
            <person name="Zhang B."/>
            <person name="Ji P."/>
            <person name="Sakyi L.B."/>
            <person name="Cui X."/>
            <person name="Yuan T."/>
            <person name="Jiang B."/>
            <person name="Yang W."/>
            <person name="Lam T.T.-Y."/>
            <person name="Chang Q."/>
            <person name="Ding S."/>
            <person name="Wang X."/>
            <person name="Zhu J."/>
            <person name="Ruan X."/>
            <person name="Zhao L."/>
            <person name="Wei J."/>
            <person name="Que T."/>
            <person name="Du C."/>
            <person name="Cheng J."/>
            <person name="Dai P."/>
            <person name="Han X."/>
            <person name="Huang E."/>
            <person name="Gao Y."/>
            <person name="Liu J."/>
            <person name="Shao H."/>
            <person name="Ye R."/>
            <person name="Li L."/>
            <person name="Wei W."/>
            <person name="Wang X."/>
            <person name="Wang C."/>
            <person name="Huo Q."/>
            <person name="Li W."/>
            <person name="Guo W."/>
            <person name="Chen H."/>
            <person name="Chen S."/>
            <person name="Zhou L."/>
            <person name="Zhou L."/>
            <person name="Ni X."/>
            <person name="Tian J."/>
            <person name="Zhou Y."/>
            <person name="Sheng Y."/>
            <person name="Liu T."/>
            <person name="Pan Y."/>
            <person name="Xia L."/>
            <person name="Li J."/>
            <person name="Zhao F."/>
            <person name="Cao W."/>
        </authorList>
    </citation>
    <scope>NUCLEOTIDE SEQUENCE</scope>
    <source>
        <strain evidence="7">Rsan-2018</strain>
        <tissue evidence="7">Larvae</tissue>
    </source>
</reference>
<comment type="similarity">
    <text evidence="6">Belongs to the BRE1 family.</text>
</comment>
<evidence type="ECO:0000313" key="8">
    <source>
        <dbReference type="Proteomes" id="UP000821837"/>
    </source>
</evidence>
<keyword evidence="5 6" id="KW-0539">Nucleus</keyword>
<dbReference type="Proteomes" id="UP000821837">
    <property type="component" value="Unassembled WGS sequence"/>
</dbReference>
<accession>A0A9D4SVJ9</accession>
<dbReference type="PANTHER" id="PTHR23163:SF0">
    <property type="entry name" value="E3 UBIQUITIN-PROTEIN LIGASE BRE1"/>
    <property type="match status" value="1"/>
</dbReference>
<dbReference type="EMBL" id="JABSTV010001250">
    <property type="protein sequence ID" value="KAH7955717.1"/>
    <property type="molecule type" value="Genomic_DNA"/>
</dbReference>
<dbReference type="InterPro" id="IPR013956">
    <property type="entry name" value="E3_ubiquit_lig_Bre1"/>
</dbReference>
<evidence type="ECO:0000256" key="2">
    <source>
        <dbReference type="ARBA" id="ARBA00022723"/>
    </source>
</evidence>
<dbReference type="PANTHER" id="PTHR23163">
    <property type="entry name" value="RING FINGER PROTEIN-RELATED"/>
    <property type="match status" value="1"/>
</dbReference>
<dbReference type="GO" id="GO:0005634">
    <property type="term" value="C:nucleus"/>
    <property type="evidence" value="ECO:0007669"/>
    <property type="project" value="UniProtKB-SubCell"/>
</dbReference>
<name>A0A9D4SVJ9_RHISA</name>
<evidence type="ECO:0000313" key="7">
    <source>
        <dbReference type="EMBL" id="KAH7955717.1"/>
    </source>
</evidence>
<evidence type="ECO:0000256" key="6">
    <source>
        <dbReference type="RuleBase" id="RU365038"/>
    </source>
</evidence>
<comment type="subcellular location">
    <subcellularLocation>
        <location evidence="1 6">Nucleus</location>
    </subcellularLocation>
</comment>
<keyword evidence="3 6" id="KW-0863">Zinc-finger</keyword>
<proteinExistence type="inferred from homology"/>
<evidence type="ECO:0000256" key="5">
    <source>
        <dbReference type="ARBA" id="ARBA00023242"/>
    </source>
</evidence>
<organism evidence="7 8">
    <name type="scientific">Rhipicephalus sanguineus</name>
    <name type="common">Brown dog tick</name>
    <name type="synonym">Ixodes sanguineus</name>
    <dbReference type="NCBI Taxonomy" id="34632"/>
    <lineage>
        <taxon>Eukaryota</taxon>
        <taxon>Metazoa</taxon>
        <taxon>Ecdysozoa</taxon>
        <taxon>Arthropoda</taxon>
        <taxon>Chelicerata</taxon>
        <taxon>Arachnida</taxon>
        <taxon>Acari</taxon>
        <taxon>Parasitiformes</taxon>
        <taxon>Ixodida</taxon>
        <taxon>Ixodoidea</taxon>
        <taxon>Ixodidae</taxon>
        <taxon>Rhipicephalinae</taxon>
        <taxon>Rhipicephalus</taxon>
        <taxon>Rhipicephalus</taxon>
    </lineage>
</organism>
<keyword evidence="6" id="KW-0833">Ubl conjugation pathway</keyword>
<dbReference type="GO" id="GO:0016567">
    <property type="term" value="P:protein ubiquitination"/>
    <property type="evidence" value="ECO:0007669"/>
    <property type="project" value="UniProtKB-UniRule"/>
</dbReference>
<keyword evidence="2 6" id="KW-0479">Metal-binding</keyword>
<keyword evidence="6" id="KW-0808">Transferase</keyword>
<comment type="pathway">
    <text evidence="6">Protein modification; protein ubiquitination.</text>
</comment>
<protein>
    <recommendedName>
        <fullName evidence="6">E3 ubiquitin protein ligase</fullName>
        <ecNumber evidence="6">2.3.2.27</ecNumber>
    </recommendedName>
</protein>
<evidence type="ECO:0000256" key="3">
    <source>
        <dbReference type="ARBA" id="ARBA00022771"/>
    </source>
</evidence>
<keyword evidence="6" id="KW-0156">Chromatin regulator</keyword>
<dbReference type="GO" id="GO:0061630">
    <property type="term" value="F:ubiquitin protein ligase activity"/>
    <property type="evidence" value="ECO:0007669"/>
    <property type="project" value="UniProtKB-EC"/>
</dbReference>
<dbReference type="GO" id="GO:0006325">
    <property type="term" value="P:chromatin organization"/>
    <property type="evidence" value="ECO:0007669"/>
    <property type="project" value="UniProtKB-KW"/>
</dbReference>
<reference evidence="7" key="1">
    <citation type="journal article" date="2020" name="Cell">
        <title>Large-Scale Comparative Analyses of Tick Genomes Elucidate Their Genetic Diversity and Vector Capacities.</title>
        <authorList>
            <consortium name="Tick Genome and Microbiome Consortium (TIGMIC)"/>
            <person name="Jia N."/>
            <person name="Wang J."/>
            <person name="Shi W."/>
            <person name="Du L."/>
            <person name="Sun Y."/>
            <person name="Zhan W."/>
            <person name="Jiang J.F."/>
            <person name="Wang Q."/>
            <person name="Zhang B."/>
            <person name="Ji P."/>
            <person name="Bell-Sakyi L."/>
            <person name="Cui X.M."/>
            <person name="Yuan T.T."/>
            <person name="Jiang B.G."/>
            <person name="Yang W.F."/>
            <person name="Lam T.T."/>
            <person name="Chang Q.C."/>
            <person name="Ding S.J."/>
            <person name="Wang X.J."/>
            <person name="Zhu J.G."/>
            <person name="Ruan X.D."/>
            <person name="Zhao L."/>
            <person name="Wei J.T."/>
            <person name="Ye R.Z."/>
            <person name="Que T.C."/>
            <person name="Du C.H."/>
            <person name="Zhou Y.H."/>
            <person name="Cheng J.X."/>
            <person name="Dai P.F."/>
            <person name="Guo W.B."/>
            <person name="Han X.H."/>
            <person name="Huang E.J."/>
            <person name="Li L.F."/>
            <person name="Wei W."/>
            <person name="Gao Y.C."/>
            <person name="Liu J.Z."/>
            <person name="Shao H.Z."/>
            <person name="Wang X."/>
            <person name="Wang C.C."/>
            <person name="Yang T.C."/>
            <person name="Huo Q.B."/>
            <person name="Li W."/>
            <person name="Chen H.Y."/>
            <person name="Chen S.E."/>
            <person name="Zhou L.G."/>
            <person name="Ni X.B."/>
            <person name="Tian J.H."/>
            <person name="Sheng Y."/>
            <person name="Liu T."/>
            <person name="Pan Y.S."/>
            <person name="Xia L.Y."/>
            <person name="Li J."/>
            <person name="Zhao F."/>
            <person name="Cao W.C."/>
        </authorList>
    </citation>
    <scope>NUCLEOTIDE SEQUENCE</scope>
    <source>
        <strain evidence="7">Rsan-2018</strain>
    </source>
</reference>
<sequence>MPRYARARRDALAPVAVALQEEMDMKTLQFQNRKLAQGLDHRIRQESELWARVEQLEKWQTSDEGVLTVVNR</sequence>
<evidence type="ECO:0000256" key="4">
    <source>
        <dbReference type="ARBA" id="ARBA00022833"/>
    </source>
</evidence>